<dbReference type="OrthoDB" id="4380688at2"/>
<organism evidence="4 5">
    <name type="scientific">Gordonia bronchialis (strain ATCC 25592 / DSM 43247 / BCRC 13721 / JCM 3198 / KCTC 3076 / NBRC 16047 / NCTC 10667)</name>
    <name type="common">Rhodococcus bronchialis</name>
    <dbReference type="NCBI Taxonomy" id="526226"/>
    <lineage>
        <taxon>Bacteria</taxon>
        <taxon>Bacillati</taxon>
        <taxon>Actinomycetota</taxon>
        <taxon>Actinomycetes</taxon>
        <taxon>Mycobacteriales</taxon>
        <taxon>Gordoniaceae</taxon>
        <taxon>Gordonia</taxon>
    </lineage>
</organism>
<evidence type="ECO:0000259" key="2">
    <source>
        <dbReference type="Pfam" id="PF13542"/>
    </source>
</evidence>
<gene>
    <name evidence="4" type="ordered locus">Gbro_0371</name>
</gene>
<dbReference type="PANTHER" id="PTHR33498">
    <property type="entry name" value="TRANSPOSASE FOR INSERTION SEQUENCE ELEMENT IS1557"/>
    <property type="match status" value="1"/>
</dbReference>
<evidence type="ECO:0000259" key="3">
    <source>
        <dbReference type="Pfam" id="PF14690"/>
    </source>
</evidence>
<name>D0LD85_GORB4</name>
<accession>D0LD85</accession>
<dbReference type="STRING" id="526226.Gbro_0371"/>
<dbReference type="EMBL" id="CP001802">
    <property type="protein sequence ID" value="ACY19705.1"/>
    <property type="molecule type" value="Genomic_DNA"/>
</dbReference>
<dbReference type="NCBIfam" id="NF033550">
    <property type="entry name" value="transpos_ISL3"/>
    <property type="match status" value="1"/>
</dbReference>
<dbReference type="eggNOG" id="COG3464">
    <property type="taxonomic scope" value="Bacteria"/>
</dbReference>
<evidence type="ECO:0000313" key="4">
    <source>
        <dbReference type="EMBL" id="ACY19705.1"/>
    </source>
</evidence>
<evidence type="ECO:0000259" key="1">
    <source>
        <dbReference type="Pfam" id="PF01610"/>
    </source>
</evidence>
<evidence type="ECO:0000313" key="5">
    <source>
        <dbReference type="Proteomes" id="UP000001219"/>
    </source>
</evidence>
<dbReference type="InterPro" id="IPR032877">
    <property type="entry name" value="Transposase_HTH"/>
</dbReference>
<proteinExistence type="predicted"/>
<reference evidence="5" key="1">
    <citation type="submission" date="2009-10" db="EMBL/GenBank/DDBJ databases">
        <title>The complete chromosome of Gordonia bronchialis DSM 43247.</title>
        <authorList>
            <consortium name="US DOE Joint Genome Institute (JGI-PGF)"/>
            <person name="Lucas S."/>
            <person name="Copeland A."/>
            <person name="Lapidus A."/>
            <person name="Glavina del Rio T."/>
            <person name="Dalin E."/>
            <person name="Tice H."/>
            <person name="Bruce D."/>
            <person name="Goodwin L."/>
            <person name="Pitluck S."/>
            <person name="Kyrpides N."/>
            <person name="Mavromatis K."/>
            <person name="Ivanova N."/>
            <person name="Ovchinnikova G."/>
            <person name="Saunders E."/>
            <person name="Brettin T."/>
            <person name="Detter J.C."/>
            <person name="Han C."/>
            <person name="Larimer F."/>
            <person name="Land M."/>
            <person name="Hauser L."/>
            <person name="Markowitz V."/>
            <person name="Cheng J.-F."/>
            <person name="Hugenholtz P."/>
            <person name="Woyke T."/>
            <person name="Wu D."/>
            <person name="Jando M."/>
            <person name="Schneider S."/>
            <person name="Goeker M."/>
            <person name="Klenk H.-P."/>
            <person name="Eisen J.A."/>
        </authorList>
    </citation>
    <scope>NUCLEOTIDE SEQUENCE [LARGE SCALE GENOMIC DNA]</scope>
    <source>
        <strain evidence="5">ATCC 25592 / DSM 43247 / BCRC 13721 / JCM 3198 / KCTC 3076 / NBRC 16047 / NCTC 10667</strain>
    </source>
</reference>
<feature type="domain" description="Transposase IS204/IS1001/IS1096/IS1165 zinc-finger" evidence="3">
    <location>
        <begin position="44"/>
        <end position="88"/>
    </location>
</feature>
<dbReference type="AlphaFoldDB" id="D0LD85"/>
<sequence length="406" mass="45278">MRMSSVVQKVLTIDAIVEDVTLEETTVDPDGMVVVSVRAYARDRSRCGECGRRCPGYDQVSARRRWRHLDVAGRRCVLAASLRRVRCTVHGVVTEAVPWARPRARFTRAFDDMAAWLAAHATVSAVTQFLRVAWRTVSGIVERVVDDHFAGIDRLDGLVNVGIDEIAYRKGHRYLTVVINHDTGLIVWAKEGRDSAVLGEFFDALGAERAAMIEKVSADGAEWIWSAVTTRAPHAIQCLDVFHLIQWAGAMVDKVRRRTVATHGGGKGAMWAVRKSHGDQSPEQRGIVEQLRADNSDLYEAYMLKEQLREAIRSKGRRRLVLLTGVQAWARASDIPEIAALGRTLDLYNTRIRNALRHNISNARSEATNTHLRALTKRAYGFHTPEALIAMAELTRGGACPELPWS</sequence>
<dbReference type="Pfam" id="PF01610">
    <property type="entry name" value="DDE_Tnp_ISL3"/>
    <property type="match status" value="1"/>
</dbReference>
<dbReference type="InterPro" id="IPR002560">
    <property type="entry name" value="Transposase_DDE"/>
</dbReference>
<reference evidence="4 5" key="2">
    <citation type="journal article" date="2010" name="Stand. Genomic Sci.">
        <title>Complete genome sequence of Gordonia bronchialis type strain (3410).</title>
        <authorList>
            <person name="Ivanova N."/>
            <person name="Sikorski J."/>
            <person name="Jando M."/>
            <person name="Lapidus A."/>
            <person name="Nolan M."/>
            <person name="Lucas S."/>
            <person name="Del Rio T.G."/>
            <person name="Tice H."/>
            <person name="Copeland A."/>
            <person name="Cheng J.F."/>
            <person name="Chen F."/>
            <person name="Bruce D."/>
            <person name="Goodwin L."/>
            <person name="Pitluck S."/>
            <person name="Mavromatis K."/>
            <person name="Ovchinnikova G."/>
            <person name="Pati A."/>
            <person name="Chen A."/>
            <person name="Palaniappan K."/>
            <person name="Land M."/>
            <person name="Hauser L."/>
            <person name="Chang Y.J."/>
            <person name="Jeffries C.D."/>
            <person name="Chain P."/>
            <person name="Saunders E."/>
            <person name="Han C."/>
            <person name="Detter J.C."/>
            <person name="Brettin T."/>
            <person name="Rohde M."/>
            <person name="Goker M."/>
            <person name="Bristow J."/>
            <person name="Eisen J.A."/>
            <person name="Markowitz V."/>
            <person name="Hugenholtz P."/>
            <person name="Klenk H.P."/>
            <person name="Kyrpides N.C."/>
        </authorList>
    </citation>
    <scope>NUCLEOTIDE SEQUENCE [LARGE SCALE GENOMIC DNA]</scope>
    <source>
        <strain evidence="5">ATCC 25592 / DSM 43247 / BCRC 13721 / JCM 3198 / KCTC 3076 / NBRC 16047 / NCTC 10667</strain>
    </source>
</reference>
<dbReference type="KEGG" id="gbr:Gbro_0371"/>
<dbReference type="Pfam" id="PF14690">
    <property type="entry name" value="Zn_ribbon_ISL3"/>
    <property type="match status" value="1"/>
</dbReference>
<dbReference type="InterPro" id="IPR047951">
    <property type="entry name" value="Transpos_ISL3"/>
</dbReference>
<dbReference type="PANTHER" id="PTHR33498:SF1">
    <property type="entry name" value="TRANSPOSASE FOR INSERTION SEQUENCE ELEMENT IS1557"/>
    <property type="match status" value="1"/>
</dbReference>
<dbReference type="InterPro" id="IPR029261">
    <property type="entry name" value="Transposase_Znf"/>
</dbReference>
<protein>
    <submittedName>
        <fullName evidence="4">Transposase IS204/IS1001/IS1096/IS1165 family protein</fullName>
    </submittedName>
</protein>
<dbReference type="Proteomes" id="UP000001219">
    <property type="component" value="Chromosome"/>
</dbReference>
<feature type="domain" description="Transposase IS204/IS1001/IS1096/IS1165 DDE" evidence="1">
    <location>
        <begin position="161"/>
        <end position="391"/>
    </location>
</feature>
<feature type="domain" description="Transposase IS204/IS1001/IS1096/IS1165 helix-turn-helix" evidence="2">
    <location>
        <begin position="95"/>
        <end position="145"/>
    </location>
</feature>
<dbReference type="HOGENOM" id="CLU_041900_0_1_11"/>
<dbReference type="Pfam" id="PF13542">
    <property type="entry name" value="HTH_Tnp_ISL3"/>
    <property type="match status" value="1"/>
</dbReference>
<keyword evidence="5" id="KW-1185">Reference proteome</keyword>